<comment type="subcellular location">
    <subcellularLocation>
        <location evidence="1">Nucleus</location>
        <location evidence="1">Nucleolus</location>
    </subcellularLocation>
</comment>
<feature type="compositionally biased region" description="Acidic residues" evidence="5">
    <location>
        <begin position="36"/>
        <end position="47"/>
    </location>
</feature>
<dbReference type="SMART" id="SM00360">
    <property type="entry name" value="RRM"/>
    <property type="match status" value="1"/>
</dbReference>
<feature type="compositionally biased region" description="Basic and acidic residues" evidence="5">
    <location>
        <begin position="8"/>
        <end position="21"/>
    </location>
</feature>
<organism evidence="7 8">
    <name type="scientific">Metschnikowia aff. pulcherrima</name>
    <dbReference type="NCBI Taxonomy" id="2163413"/>
    <lineage>
        <taxon>Eukaryota</taxon>
        <taxon>Fungi</taxon>
        <taxon>Dikarya</taxon>
        <taxon>Ascomycota</taxon>
        <taxon>Saccharomycotina</taxon>
        <taxon>Pichiomycetes</taxon>
        <taxon>Metschnikowiaceae</taxon>
        <taxon>Metschnikowia</taxon>
    </lineage>
</organism>
<keyword evidence="2 4" id="KW-0694">RNA-binding</keyword>
<dbReference type="GO" id="GO:0005730">
    <property type="term" value="C:nucleolus"/>
    <property type="evidence" value="ECO:0007669"/>
    <property type="project" value="UniProtKB-SubCell"/>
</dbReference>
<evidence type="ECO:0000256" key="4">
    <source>
        <dbReference type="PROSITE-ProRule" id="PRU00176"/>
    </source>
</evidence>
<evidence type="ECO:0000259" key="6">
    <source>
        <dbReference type="PROSITE" id="PS50102"/>
    </source>
</evidence>
<protein>
    <submittedName>
        <fullName evidence="7">Nucleolar protein 15</fullName>
    </submittedName>
</protein>
<dbReference type="Pfam" id="PF00076">
    <property type="entry name" value="RRM_1"/>
    <property type="match status" value="1"/>
</dbReference>
<feature type="region of interest" description="Disordered" evidence="5">
    <location>
        <begin position="1"/>
        <end position="75"/>
    </location>
</feature>
<dbReference type="AlphaFoldDB" id="A0A4P6XKC7"/>
<dbReference type="InterPro" id="IPR035979">
    <property type="entry name" value="RBD_domain_sf"/>
</dbReference>
<evidence type="ECO:0000256" key="1">
    <source>
        <dbReference type="ARBA" id="ARBA00004604"/>
    </source>
</evidence>
<keyword evidence="8" id="KW-1185">Reference proteome</keyword>
<dbReference type="InterPro" id="IPR000504">
    <property type="entry name" value="RRM_dom"/>
</dbReference>
<evidence type="ECO:0000256" key="3">
    <source>
        <dbReference type="ARBA" id="ARBA00023242"/>
    </source>
</evidence>
<accession>A0A4P6XKC7</accession>
<sequence length="227" mass="25687">MAKKSIRAPKEQSKKAPKEADQISLENVAEDSSSSDSDDVSSDEDVDVQGLVEATPGKKNAHTVKLTKDSKDEAGSGAAAKQRAVIYVGRLPKLFQERELKRYFSQFGDILRLRVSRNKVTGASRHYAFVEFKDLHAAQVAAETMNNYLLVGHLLKVHVIENPKDNLFSSKMKSGFREFDWRAKAYDQQNEPKPLETWKELQSKFEESKKQTFEDLKKAGFNYVLEA</sequence>
<evidence type="ECO:0000313" key="8">
    <source>
        <dbReference type="Proteomes" id="UP000292447"/>
    </source>
</evidence>
<evidence type="ECO:0000313" key="7">
    <source>
        <dbReference type="EMBL" id="QBM86004.1"/>
    </source>
</evidence>
<dbReference type="InterPro" id="IPR012677">
    <property type="entry name" value="Nucleotide-bd_a/b_plait_sf"/>
</dbReference>
<dbReference type="Proteomes" id="UP000292447">
    <property type="component" value="Chromosome I"/>
</dbReference>
<dbReference type="STRING" id="2163413.A0A4P6XKC7"/>
<evidence type="ECO:0000256" key="2">
    <source>
        <dbReference type="ARBA" id="ARBA00022884"/>
    </source>
</evidence>
<gene>
    <name evidence="7" type="primary">MPUL0A06360</name>
    <name evidence="7" type="ORF">METSCH_A06360</name>
</gene>
<reference evidence="8" key="1">
    <citation type="submission" date="2019-03" db="EMBL/GenBank/DDBJ databases">
        <title>Snf2 controls pulcherriminic acid biosynthesis and connects pigmentation and antifungal activity of the yeast Metschnikowia pulcherrima.</title>
        <authorList>
            <person name="Gore-Lloyd D."/>
            <person name="Sumann I."/>
            <person name="Brachmann A.O."/>
            <person name="Schneeberger K."/>
            <person name="Ortiz-Merino R.A."/>
            <person name="Moreno-Beltran M."/>
            <person name="Schlaefli M."/>
            <person name="Kirner P."/>
            <person name="Santos Kron A."/>
            <person name="Wolfe K.H."/>
            <person name="Piel J."/>
            <person name="Ahrens C.H."/>
            <person name="Henk D."/>
            <person name="Freimoser F.M."/>
        </authorList>
    </citation>
    <scope>NUCLEOTIDE SEQUENCE [LARGE SCALE GENOMIC DNA]</scope>
    <source>
        <strain evidence="8">APC 1.2</strain>
    </source>
</reference>
<dbReference type="PROSITE" id="PS50102">
    <property type="entry name" value="RRM"/>
    <property type="match status" value="1"/>
</dbReference>
<feature type="domain" description="RRM" evidence="6">
    <location>
        <begin position="84"/>
        <end position="162"/>
    </location>
</feature>
<proteinExistence type="predicted"/>
<dbReference type="Gene3D" id="3.30.70.330">
    <property type="match status" value="1"/>
</dbReference>
<keyword evidence="3" id="KW-0539">Nucleus</keyword>
<dbReference type="CDD" id="cd12307">
    <property type="entry name" value="RRM_NIFK_like"/>
    <property type="match status" value="1"/>
</dbReference>
<evidence type="ECO:0000256" key="5">
    <source>
        <dbReference type="SAM" id="MobiDB-lite"/>
    </source>
</evidence>
<dbReference type="EMBL" id="CP034456">
    <property type="protein sequence ID" value="QBM86004.1"/>
    <property type="molecule type" value="Genomic_DNA"/>
</dbReference>
<dbReference type="PANTHER" id="PTHR46754">
    <property type="entry name" value="MKI67 FHA DOMAIN-INTERACTING NUCLEOLAR PHOSPHOPROTEIN"/>
    <property type="match status" value="1"/>
</dbReference>
<dbReference type="GO" id="GO:0003723">
    <property type="term" value="F:RNA binding"/>
    <property type="evidence" value="ECO:0007669"/>
    <property type="project" value="UniProtKB-UniRule"/>
</dbReference>
<name>A0A4P6XKC7_9ASCO</name>
<dbReference type="SUPFAM" id="SSF54928">
    <property type="entry name" value="RNA-binding domain, RBD"/>
    <property type="match status" value="1"/>
</dbReference>